<sequence length="194" mass="22244">MLVNMKYHLVTIMALFITLAIGILIGSTIIGNGSISEQQQKLISDLKDDFKTLRTENQRFKGEIDRLEEQLAVNLKYRKKVLSFLFKDRLKGEKLLVITGDNIEKRITTKVINYLKLANPGVIKILKENDLEQGKYNKIIVLGRTNKEIKQQYFNKNAEIIRLSQVELNSFSQTVDKLMKIVGQTTSNLSKEGR</sequence>
<protein>
    <recommendedName>
        <fullName evidence="5">Copper transport outer membrane protein MctB</fullName>
    </recommendedName>
</protein>
<evidence type="ECO:0008006" key="5">
    <source>
        <dbReference type="Google" id="ProtNLM"/>
    </source>
</evidence>
<evidence type="ECO:0000256" key="1">
    <source>
        <dbReference type="SAM" id="Coils"/>
    </source>
</evidence>
<comment type="caution">
    <text evidence="3">The sequence shown here is derived from an EMBL/GenBank/DDBJ whole genome shotgun (WGS) entry which is preliminary data.</text>
</comment>
<dbReference type="AlphaFoldDB" id="A0A938XQ55"/>
<evidence type="ECO:0000313" key="3">
    <source>
        <dbReference type="EMBL" id="MBM7555250.1"/>
    </source>
</evidence>
<organism evidence="3 4">
    <name type="scientific">Halanaerobacter jeridensis</name>
    <dbReference type="NCBI Taxonomy" id="706427"/>
    <lineage>
        <taxon>Bacteria</taxon>
        <taxon>Bacillati</taxon>
        <taxon>Bacillota</taxon>
        <taxon>Clostridia</taxon>
        <taxon>Halanaerobiales</taxon>
        <taxon>Halobacteroidaceae</taxon>
        <taxon>Halanaerobacter</taxon>
    </lineage>
</organism>
<dbReference type="RefSeq" id="WP_204699976.1">
    <property type="nucleotide sequence ID" value="NZ_JAFBDQ010000001.1"/>
</dbReference>
<keyword evidence="1" id="KW-0175">Coiled coil</keyword>
<proteinExistence type="predicted"/>
<keyword evidence="2" id="KW-1133">Transmembrane helix</keyword>
<dbReference type="Proteomes" id="UP000774000">
    <property type="component" value="Unassembled WGS sequence"/>
</dbReference>
<dbReference type="InterPro" id="IPR021522">
    <property type="entry name" value="MctB"/>
</dbReference>
<dbReference type="EMBL" id="JAFBDQ010000001">
    <property type="protein sequence ID" value="MBM7555250.1"/>
    <property type="molecule type" value="Genomic_DNA"/>
</dbReference>
<keyword evidence="2" id="KW-0472">Membrane</keyword>
<keyword evidence="2" id="KW-0812">Transmembrane</keyword>
<keyword evidence="4" id="KW-1185">Reference proteome</keyword>
<gene>
    <name evidence="3" type="ORF">JOC47_000074</name>
</gene>
<reference evidence="3" key="1">
    <citation type="submission" date="2021-01" db="EMBL/GenBank/DDBJ databases">
        <title>Genomic Encyclopedia of Type Strains, Phase IV (KMG-IV): sequencing the most valuable type-strain genomes for metagenomic binning, comparative biology and taxonomic classification.</title>
        <authorList>
            <person name="Goeker M."/>
        </authorList>
    </citation>
    <scope>NUCLEOTIDE SEQUENCE</scope>
    <source>
        <strain evidence="3">DSM 23230</strain>
    </source>
</reference>
<feature type="transmembrane region" description="Helical" evidence="2">
    <location>
        <begin position="7"/>
        <end position="30"/>
    </location>
</feature>
<dbReference type="GO" id="GO:0055070">
    <property type="term" value="P:copper ion homeostasis"/>
    <property type="evidence" value="ECO:0007669"/>
    <property type="project" value="InterPro"/>
</dbReference>
<name>A0A938XQ55_9FIRM</name>
<accession>A0A938XQ55</accession>
<dbReference type="Pfam" id="PF11382">
    <property type="entry name" value="MctB"/>
    <property type="match status" value="1"/>
</dbReference>
<evidence type="ECO:0000313" key="4">
    <source>
        <dbReference type="Proteomes" id="UP000774000"/>
    </source>
</evidence>
<feature type="coiled-coil region" evidence="1">
    <location>
        <begin position="36"/>
        <end position="70"/>
    </location>
</feature>
<evidence type="ECO:0000256" key="2">
    <source>
        <dbReference type="SAM" id="Phobius"/>
    </source>
</evidence>
<dbReference type="GO" id="GO:0016020">
    <property type="term" value="C:membrane"/>
    <property type="evidence" value="ECO:0007669"/>
    <property type="project" value="InterPro"/>
</dbReference>